<evidence type="ECO:0000313" key="3">
    <source>
        <dbReference type="Proteomes" id="UP001460270"/>
    </source>
</evidence>
<name>A0AAW0NF22_9GOBI</name>
<protein>
    <submittedName>
        <fullName evidence="2">Uncharacterized protein</fullName>
    </submittedName>
</protein>
<feature type="region of interest" description="Disordered" evidence="1">
    <location>
        <begin position="148"/>
        <end position="188"/>
    </location>
</feature>
<feature type="region of interest" description="Disordered" evidence="1">
    <location>
        <begin position="103"/>
        <end position="132"/>
    </location>
</feature>
<dbReference type="EMBL" id="JBBPFD010000016">
    <property type="protein sequence ID" value="KAK7893661.1"/>
    <property type="molecule type" value="Genomic_DNA"/>
</dbReference>
<feature type="region of interest" description="Disordered" evidence="1">
    <location>
        <begin position="1"/>
        <end position="52"/>
    </location>
</feature>
<comment type="caution">
    <text evidence="2">The sequence shown here is derived from an EMBL/GenBank/DDBJ whole genome shotgun (WGS) entry which is preliminary data.</text>
</comment>
<proteinExistence type="predicted"/>
<feature type="compositionally biased region" description="Acidic residues" evidence="1">
    <location>
        <begin position="110"/>
        <end position="131"/>
    </location>
</feature>
<dbReference type="AlphaFoldDB" id="A0AAW0NF22"/>
<sequence length="188" mass="21193">MEREGGDRGGGGETALPPFLTAASEDCSPHPSSHIRPLTSAPQWTNHREGAAETGLLQTDSFSSAVTSVSVTVKPTLHQRTRWTLRERESTWHSAVRRPDLLHDLSPVEEREEEDQEEVLEEEEEYVDDYTNDPRDWRISIVGKLKPRVRAGPSQDLPMEEGGPEESVEDHEDSDHGEPMAKKMKQSW</sequence>
<evidence type="ECO:0000256" key="1">
    <source>
        <dbReference type="SAM" id="MobiDB-lite"/>
    </source>
</evidence>
<reference evidence="3" key="1">
    <citation type="submission" date="2024-04" db="EMBL/GenBank/DDBJ databases">
        <title>Salinicola lusitanus LLJ914,a marine bacterium isolated from the Okinawa Trough.</title>
        <authorList>
            <person name="Li J."/>
        </authorList>
    </citation>
    <scope>NUCLEOTIDE SEQUENCE [LARGE SCALE GENOMIC DNA]</scope>
</reference>
<gene>
    <name evidence="2" type="ORF">WMY93_022813</name>
</gene>
<dbReference type="Proteomes" id="UP001460270">
    <property type="component" value="Unassembled WGS sequence"/>
</dbReference>
<organism evidence="2 3">
    <name type="scientific">Mugilogobius chulae</name>
    <name type="common">yellowstripe goby</name>
    <dbReference type="NCBI Taxonomy" id="88201"/>
    <lineage>
        <taxon>Eukaryota</taxon>
        <taxon>Metazoa</taxon>
        <taxon>Chordata</taxon>
        <taxon>Craniata</taxon>
        <taxon>Vertebrata</taxon>
        <taxon>Euteleostomi</taxon>
        <taxon>Actinopterygii</taxon>
        <taxon>Neopterygii</taxon>
        <taxon>Teleostei</taxon>
        <taxon>Neoteleostei</taxon>
        <taxon>Acanthomorphata</taxon>
        <taxon>Gobiaria</taxon>
        <taxon>Gobiiformes</taxon>
        <taxon>Gobioidei</taxon>
        <taxon>Gobiidae</taxon>
        <taxon>Gobionellinae</taxon>
        <taxon>Mugilogobius</taxon>
    </lineage>
</organism>
<evidence type="ECO:0000313" key="2">
    <source>
        <dbReference type="EMBL" id="KAK7893661.1"/>
    </source>
</evidence>
<keyword evidence="3" id="KW-1185">Reference proteome</keyword>
<accession>A0AAW0NF22</accession>
<feature type="compositionally biased region" description="Acidic residues" evidence="1">
    <location>
        <begin position="158"/>
        <end position="172"/>
    </location>
</feature>